<dbReference type="GO" id="GO:0055085">
    <property type="term" value="P:transmembrane transport"/>
    <property type="evidence" value="ECO:0007669"/>
    <property type="project" value="InterPro"/>
</dbReference>
<evidence type="ECO:0000256" key="3">
    <source>
        <dbReference type="ARBA" id="ARBA00022475"/>
    </source>
</evidence>
<protein>
    <submittedName>
        <fullName evidence="9">Peptide/nickel transport system permease protein</fullName>
    </submittedName>
</protein>
<dbReference type="AlphaFoldDB" id="A0A1N6TFJ7"/>
<feature type="domain" description="ABC transmembrane type-1" evidence="8">
    <location>
        <begin position="102"/>
        <end position="312"/>
    </location>
</feature>
<dbReference type="Gene3D" id="1.10.3720.10">
    <property type="entry name" value="MetI-like"/>
    <property type="match status" value="1"/>
</dbReference>
<name>A0A1N6TFJ7_9FIRM</name>
<proteinExistence type="inferred from homology"/>
<evidence type="ECO:0000256" key="6">
    <source>
        <dbReference type="ARBA" id="ARBA00023136"/>
    </source>
</evidence>
<feature type="transmembrane region" description="Helical" evidence="7">
    <location>
        <begin position="138"/>
        <end position="163"/>
    </location>
</feature>
<accession>A0A1N6TFJ7</accession>
<evidence type="ECO:0000313" key="9">
    <source>
        <dbReference type="EMBL" id="SIQ51886.1"/>
    </source>
</evidence>
<evidence type="ECO:0000259" key="8">
    <source>
        <dbReference type="PROSITE" id="PS50928"/>
    </source>
</evidence>
<dbReference type="EMBL" id="FTNC01000005">
    <property type="protein sequence ID" value="SIQ51886.1"/>
    <property type="molecule type" value="Genomic_DNA"/>
</dbReference>
<evidence type="ECO:0000256" key="1">
    <source>
        <dbReference type="ARBA" id="ARBA00004651"/>
    </source>
</evidence>
<evidence type="ECO:0000313" key="10">
    <source>
        <dbReference type="Proteomes" id="UP000185669"/>
    </source>
</evidence>
<dbReference type="Pfam" id="PF19300">
    <property type="entry name" value="BPD_transp_1_N"/>
    <property type="match status" value="1"/>
</dbReference>
<dbReference type="Pfam" id="PF00528">
    <property type="entry name" value="BPD_transp_1"/>
    <property type="match status" value="1"/>
</dbReference>
<keyword evidence="4 7" id="KW-0812">Transmembrane</keyword>
<organism evidence="9 10">
    <name type="scientific">Halanaerobium kushneri</name>
    <dbReference type="NCBI Taxonomy" id="56779"/>
    <lineage>
        <taxon>Bacteria</taxon>
        <taxon>Bacillati</taxon>
        <taxon>Bacillota</taxon>
        <taxon>Clostridia</taxon>
        <taxon>Halanaerobiales</taxon>
        <taxon>Halanaerobiaceae</taxon>
        <taxon>Halanaerobium</taxon>
    </lineage>
</organism>
<comment type="subcellular location">
    <subcellularLocation>
        <location evidence="1 7">Cell membrane</location>
        <topology evidence="1 7">Multi-pass membrane protein</topology>
    </subcellularLocation>
</comment>
<dbReference type="PROSITE" id="PS50928">
    <property type="entry name" value="ABC_TM1"/>
    <property type="match status" value="1"/>
</dbReference>
<feature type="transmembrane region" description="Helical" evidence="7">
    <location>
        <begin position="9"/>
        <end position="29"/>
    </location>
</feature>
<keyword evidence="5 7" id="KW-1133">Transmembrane helix</keyword>
<keyword evidence="3" id="KW-1003">Cell membrane</keyword>
<feature type="transmembrane region" description="Helical" evidence="7">
    <location>
        <begin position="195"/>
        <end position="214"/>
    </location>
</feature>
<evidence type="ECO:0000256" key="5">
    <source>
        <dbReference type="ARBA" id="ARBA00022989"/>
    </source>
</evidence>
<feature type="transmembrane region" description="Helical" evidence="7">
    <location>
        <begin position="248"/>
        <end position="275"/>
    </location>
</feature>
<dbReference type="SUPFAM" id="SSF161098">
    <property type="entry name" value="MetI-like"/>
    <property type="match status" value="1"/>
</dbReference>
<dbReference type="PANTHER" id="PTHR30465">
    <property type="entry name" value="INNER MEMBRANE ABC TRANSPORTER"/>
    <property type="match status" value="1"/>
</dbReference>
<dbReference type="InterPro" id="IPR045621">
    <property type="entry name" value="BPD_transp_1_N"/>
</dbReference>
<dbReference type="OrthoDB" id="9806409at2"/>
<keyword evidence="2 7" id="KW-0813">Transport</keyword>
<feature type="transmembrane region" description="Helical" evidence="7">
    <location>
        <begin position="106"/>
        <end position="126"/>
    </location>
</feature>
<dbReference type="Proteomes" id="UP000185669">
    <property type="component" value="Unassembled WGS sequence"/>
</dbReference>
<keyword evidence="10" id="KW-1185">Reference proteome</keyword>
<keyword evidence="6 7" id="KW-0472">Membrane</keyword>
<evidence type="ECO:0000256" key="2">
    <source>
        <dbReference type="ARBA" id="ARBA00022448"/>
    </source>
</evidence>
<feature type="transmembrane region" description="Helical" evidence="7">
    <location>
        <begin position="295"/>
        <end position="321"/>
    </location>
</feature>
<gene>
    <name evidence="9" type="ORF">SAMN05421834_10555</name>
</gene>
<dbReference type="STRING" id="56779.SAMN05421834_10555"/>
<dbReference type="PANTHER" id="PTHR30465:SF43">
    <property type="entry name" value="OLIGOPEPTIDE ABC TRANSPORTER, PERMEASE PROTEIN"/>
    <property type="match status" value="1"/>
</dbReference>
<evidence type="ECO:0000256" key="4">
    <source>
        <dbReference type="ARBA" id="ARBA00022692"/>
    </source>
</evidence>
<dbReference type="CDD" id="cd06261">
    <property type="entry name" value="TM_PBP2"/>
    <property type="match status" value="1"/>
</dbReference>
<reference evidence="10" key="1">
    <citation type="submission" date="2017-01" db="EMBL/GenBank/DDBJ databases">
        <authorList>
            <person name="Varghese N."/>
            <person name="Submissions S."/>
        </authorList>
    </citation>
    <scope>NUCLEOTIDE SEQUENCE [LARGE SCALE GENOMIC DNA]</scope>
    <source>
        <strain evidence="10">ATCC 700103</strain>
    </source>
</reference>
<comment type="similarity">
    <text evidence="7">Belongs to the binding-protein-dependent transport system permease family.</text>
</comment>
<dbReference type="InterPro" id="IPR035906">
    <property type="entry name" value="MetI-like_sf"/>
</dbReference>
<evidence type="ECO:0000256" key="7">
    <source>
        <dbReference type="RuleBase" id="RU363032"/>
    </source>
</evidence>
<sequence length="328" mass="36968">MGNYILRRFLVIVPLLIVISVISFIVVQLPPGSYVETYIQNLKNQGYQPDENEIERLESRYGLNQPAYIQYFTWMKNMIFEGDMGRSFVYKQPVSEIIAERAPMTIMISLMAILLQWIVAVPIGIFSARYQYSIFDYIVTFFGFIGLALPNFLFALVLMYFVYVHTGWAVVGIFSPEFVDASWSFARVLDMLKNLWIPLVVIATAGTAGLIRTLRGTLLDELKKQYVTTARAKGMKERKLILKYPVRVAINPLISTIGWMLPAIVGGEVVVSQVLNLKTLGPVLLGSVQSEDMYLAGGIIMILSSLTVIGTLLSDILLAWVDPKVRYK</sequence>
<dbReference type="GO" id="GO:0005886">
    <property type="term" value="C:plasma membrane"/>
    <property type="evidence" value="ECO:0007669"/>
    <property type="project" value="UniProtKB-SubCell"/>
</dbReference>
<dbReference type="InterPro" id="IPR000515">
    <property type="entry name" value="MetI-like"/>
</dbReference>
<dbReference type="RefSeq" id="WP_076544247.1">
    <property type="nucleotide sequence ID" value="NZ_FTNC01000005.1"/>
</dbReference>